<sequence length="277" mass="30430">MGCPPSAVSGHAGSDLASFTVNVFAGEVAHTLPARADSRPTITVVIPAFNEAHIIRRCLAALAAQSDPADEIIVVDNASTDGTVAVASSFAGVRVISEPRAGVTFARTAGFDAARGDVIARIDADSLVTPDWIRRLRCAFDSSDLDAIGGGAGIAELSPGQLCWFGWWYRGFRFWHERAIGVRPMLYGFNSAMRREAWERARTLVAADDELVSDDVDVTIALLRTGHRLRFDPRIGVRAKLFRSIDREKLARYYRTDGITLARHRFGRRSRWIESDV</sequence>
<dbReference type="SUPFAM" id="SSF53448">
    <property type="entry name" value="Nucleotide-diphospho-sugar transferases"/>
    <property type="match status" value="1"/>
</dbReference>
<feature type="domain" description="Glycosyltransferase 2-like" evidence="1">
    <location>
        <begin position="43"/>
        <end position="197"/>
    </location>
</feature>
<dbReference type="OrthoDB" id="9802632at2"/>
<dbReference type="InterPro" id="IPR001173">
    <property type="entry name" value="Glyco_trans_2-like"/>
</dbReference>
<dbReference type="AlphaFoldDB" id="A0A367XXH4"/>
<dbReference type="Pfam" id="PF00535">
    <property type="entry name" value="Glycos_transf_2"/>
    <property type="match status" value="1"/>
</dbReference>
<name>A0A367XXH4_9MICO</name>
<evidence type="ECO:0000313" key="3">
    <source>
        <dbReference type="Proteomes" id="UP000253508"/>
    </source>
</evidence>
<organism evidence="2 3">
    <name type="scientific">Microbacterium sorbitolivorans</name>
    <dbReference type="NCBI Taxonomy" id="1867410"/>
    <lineage>
        <taxon>Bacteria</taxon>
        <taxon>Bacillati</taxon>
        <taxon>Actinomycetota</taxon>
        <taxon>Actinomycetes</taxon>
        <taxon>Micrococcales</taxon>
        <taxon>Microbacteriaceae</taxon>
        <taxon>Microbacterium</taxon>
    </lineage>
</organism>
<dbReference type="InterPro" id="IPR050834">
    <property type="entry name" value="Glycosyltransf_2"/>
</dbReference>
<accession>A0A367XXH4</accession>
<evidence type="ECO:0000259" key="1">
    <source>
        <dbReference type="Pfam" id="PF00535"/>
    </source>
</evidence>
<dbReference type="PANTHER" id="PTHR43685:SF14">
    <property type="entry name" value="GLYCOSYLTRANSFERASE 2-LIKE DOMAIN-CONTAINING PROTEIN"/>
    <property type="match status" value="1"/>
</dbReference>
<dbReference type="PANTHER" id="PTHR43685">
    <property type="entry name" value="GLYCOSYLTRANSFERASE"/>
    <property type="match status" value="1"/>
</dbReference>
<dbReference type="Proteomes" id="UP000253508">
    <property type="component" value="Unassembled WGS sequence"/>
</dbReference>
<gene>
    <name evidence="2" type="ORF">DTO57_09040</name>
</gene>
<dbReference type="CDD" id="cd00761">
    <property type="entry name" value="Glyco_tranf_GTA_type"/>
    <property type="match status" value="1"/>
</dbReference>
<dbReference type="GO" id="GO:0016740">
    <property type="term" value="F:transferase activity"/>
    <property type="evidence" value="ECO:0007669"/>
    <property type="project" value="UniProtKB-KW"/>
</dbReference>
<reference evidence="2 3" key="1">
    <citation type="submission" date="2018-07" db="EMBL/GenBank/DDBJ databases">
        <title>Microbacterium endoborsara sp. nov., a novel actinobacterium isolated from Borszczowia aralocaspica.</title>
        <authorList>
            <person name="An D."/>
        </authorList>
    </citation>
    <scope>NUCLEOTIDE SEQUENCE [LARGE SCALE GENOMIC DNA]</scope>
    <source>
        <strain evidence="2 3">C1.15228</strain>
    </source>
</reference>
<comment type="caution">
    <text evidence="2">The sequence shown here is derived from an EMBL/GenBank/DDBJ whole genome shotgun (WGS) entry which is preliminary data.</text>
</comment>
<dbReference type="Gene3D" id="3.90.550.10">
    <property type="entry name" value="Spore Coat Polysaccharide Biosynthesis Protein SpsA, Chain A"/>
    <property type="match status" value="1"/>
</dbReference>
<protein>
    <submittedName>
        <fullName evidence="2">Glycosyltransferase</fullName>
    </submittedName>
</protein>
<proteinExistence type="predicted"/>
<keyword evidence="2" id="KW-0808">Transferase</keyword>
<keyword evidence="3" id="KW-1185">Reference proteome</keyword>
<dbReference type="InterPro" id="IPR029044">
    <property type="entry name" value="Nucleotide-diphossugar_trans"/>
</dbReference>
<evidence type="ECO:0000313" key="2">
    <source>
        <dbReference type="EMBL" id="RCK58313.1"/>
    </source>
</evidence>
<dbReference type="EMBL" id="QORO01000003">
    <property type="protein sequence ID" value="RCK58313.1"/>
    <property type="molecule type" value="Genomic_DNA"/>
</dbReference>